<protein>
    <submittedName>
        <fullName evidence="6">TetR family transcriptional regulator</fullName>
    </submittedName>
</protein>
<evidence type="ECO:0000256" key="3">
    <source>
        <dbReference type="ARBA" id="ARBA00023163"/>
    </source>
</evidence>
<dbReference type="PANTHER" id="PTHR47506">
    <property type="entry name" value="TRANSCRIPTIONAL REGULATORY PROTEIN"/>
    <property type="match status" value="1"/>
</dbReference>
<dbReference type="Gene3D" id="1.10.357.10">
    <property type="entry name" value="Tetracycline Repressor, domain 2"/>
    <property type="match status" value="1"/>
</dbReference>
<evidence type="ECO:0000256" key="1">
    <source>
        <dbReference type="ARBA" id="ARBA00023015"/>
    </source>
</evidence>
<dbReference type="RefSeq" id="WP_284295067.1">
    <property type="nucleotide sequence ID" value="NZ_BSUK01000001.1"/>
</dbReference>
<dbReference type="EMBL" id="BSUK01000001">
    <property type="protein sequence ID" value="GMA25444.1"/>
    <property type="molecule type" value="Genomic_DNA"/>
</dbReference>
<dbReference type="SUPFAM" id="SSF48498">
    <property type="entry name" value="Tetracyclin repressor-like, C-terminal domain"/>
    <property type="match status" value="1"/>
</dbReference>
<feature type="DNA-binding region" description="H-T-H motif" evidence="4">
    <location>
        <begin position="27"/>
        <end position="46"/>
    </location>
</feature>
<evidence type="ECO:0000313" key="7">
    <source>
        <dbReference type="Proteomes" id="UP001157091"/>
    </source>
</evidence>
<evidence type="ECO:0000313" key="6">
    <source>
        <dbReference type="EMBL" id="GMA25444.1"/>
    </source>
</evidence>
<organism evidence="6 7">
    <name type="scientific">Luteimicrobium album</name>
    <dbReference type="NCBI Taxonomy" id="1054550"/>
    <lineage>
        <taxon>Bacteria</taxon>
        <taxon>Bacillati</taxon>
        <taxon>Actinomycetota</taxon>
        <taxon>Actinomycetes</taxon>
        <taxon>Micrococcales</taxon>
        <taxon>Luteimicrobium</taxon>
    </lineage>
</organism>
<keyword evidence="1" id="KW-0805">Transcription regulation</keyword>
<evidence type="ECO:0000256" key="2">
    <source>
        <dbReference type="ARBA" id="ARBA00023125"/>
    </source>
</evidence>
<dbReference type="PANTHER" id="PTHR47506:SF1">
    <property type="entry name" value="HTH-TYPE TRANSCRIPTIONAL REGULATOR YJDC"/>
    <property type="match status" value="1"/>
</dbReference>
<keyword evidence="7" id="KW-1185">Reference proteome</keyword>
<proteinExistence type="predicted"/>
<feature type="domain" description="HTH tetR-type" evidence="5">
    <location>
        <begin position="4"/>
        <end position="64"/>
    </location>
</feature>
<dbReference type="InterPro" id="IPR036271">
    <property type="entry name" value="Tet_transcr_reg_TetR-rel_C_sf"/>
</dbReference>
<comment type="caution">
    <text evidence="6">The sequence shown here is derived from an EMBL/GenBank/DDBJ whole genome shotgun (WGS) entry which is preliminary data.</text>
</comment>
<dbReference type="Pfam" id="PF00440">
    <property type="entry name" value="TetR_N"/>
    <property type="match status" value="1"/>
</dbReference>
<dbReference type="Pfam" id="PF16925">
    <property type="entry name" value="TetR_C_13"/>
    <property type="match status" value="1"/>
</dbReference>
<dbReference type="Proteomes" id="UP001157091">
    <property type="component" value="Unassembled WGS sequence"/>
</dbReference>
<evidence type="ECO:0000256" key="4">
    <source>
        <dbReference type="PROSITE-ProRule" id="PRU00335"/>
    </source>
</evidence>
<accession>A0ABQ6I6N9</accession>
<keyword evidence="3" id="KW-0804">Transcription</keyword>
<gene>
    <name evidence="6" type="ORF">GCM10025864_32030</name>
</gene>
<reference evidence="7" key="1">
    <citation type="journal article" date="2019" name="Int. J. Syst. Evol. Microbiol.">
        <title>The Global Catalogue of Microorganisms (GCM) 10K type strain sequencing project: providing services to taxonomists for standard genome sequencing and annotation.</title>
        <authorList>
            <consortium name="The Broad Institute Genomics Platform"/>
            <consortium name="The Broad Institute Genome Sequencing Center for Infectious Disease"/>
            <person name="Wu L."/>
            <person name="Ma J."/>
        </authorList>
    </citation>
    <scope>NUCLEOTIDE SEQUENCE [LARGE SCALE GENOMIC DNA]</scope>
    <source>
        <strain evidence="7">NBRC 106348</strain>
    </source>
</reference>
<dbReference type="InterPro" id="IPR001647">
    <property type="entry name" value="HTH_TetR"/>
</dbReference>
<keyword evidence="2 4" id="KW-0238">DNA-binding</keyword>
<dbReference type="SUPFAM" id="SSF46689">
    <property type="entry name" value="Homeodomain-like"/>
    <property type="match status" value="1"/>
</dbReference>
<name>A0ABQ6I6N9_9MICO</name>
<evidence type="ECO:0000259" key="5">
    <source>
        <dbReference type="PROSITE" id="PS50977"/>
    </source>
</evidence>
<dbReference type="InterPro" id="IPR009057">
    <property type="entry name" value="Homeodomain-like_sf"/>
</dbReference>
<sequence length="193" mass="20490">MDDETARDQVVTAADRLFYAHGVHAVGMDAVRAEAQVSLKRIYSLFPSKDDLVVAVLHHRTEQWATGLEAAVRAAATPRDRLLAVFDFLDAWFREDDFRGCAFINSFGELGATSPAVAEAVRAQKAAFQEYVLGLVREEGLPDVVAAQLAILAEGAQTTAAISGDPAAAAQAREAAAVLVDAALARGEHASTV</sequence>
<dbReference type="PROSITE" id="PS50977">
    <property type="entry name" value="HTH_TETR_2"/>
    <property type="match status" value="1"/>
</dbReference>
<dbReference type="InterPro" id="IPR011075">
    <property type="entry name" value="TetR_C"/>
</dbReference>